<feature type="region of interest" description="Disordered" evidence="1">
    <location>
        <begin position="202"/>
        <end position="230"/>
    </location>
</feature>
<gene>
    <name evidence="2" type="ORF">PILCRDRAFT_175392</name>
</gene>
<feature type="compositionally biased region" description="Low complexity" evidence="1">
    <location>
        <begin position="211"/>
        <end position="229"/>
    </location>
</feature>
<dbReference type="STRING" id="765440.A0A0C3BUK4"/>
<dbReference type="HOGENOM" id="CLU_710017_0_0_1"/>
<accession>A0A0C3BUK4</accession>
<dbReference type="InParanoid" id="A0A0C3BUK4"/>
<dbReference type="OrthoDB" id="3271043at2759"/>
<feature type="region of interest" description="Disordered" evidence="1">
    <location>
        <begin position="324"/>
        <end position="363"/>
    </location>
</feature>
<organism evidence="2 3">
    <name type="scientific">Piloderma croceum (strain F 1598)</name>
    <dbReference type="NCBI Taxonomy" id="765440"/>
    <lineage>
        <taxon>Eukaryota</taxon>
        <taxon>Fungi</taxon>
        <taxon>Dikarya</taxon>
        <taxon>Basidiomycota</taxon>
        <taxon>Agaricomycotina</taxon>
        <taxon>Agaricomycetes</taxon>
        <taxon>Agaricomycetidae</taxon>
        <taxon>Atheliales</taxon>
        <taxon>Atheliaceae</taxon>
        <taxon>Piloderma</taxon>
    </lineage>
</organism>
<feature type="compositionally biased region" description="Basic residues" evidence="1">
    <location>
        <begin position="350"/>
        <end position="359"/>
    </location>
</feature>
<name>A0A0C3BUK4_PILCF</name>
<feature type="compositionally biased region" description="Low complexity" evidence="1">
    <location>
        <begin position="78"/>
        <end position="88"/>
    </location>
</feature>
<dbReference type="Proteomes" id="UP000054166">
    <property type="component" value="Unassembled WGS sequence"/>
</dbReference>
<feature type="compositionally biased region" description="Pro residues" evidence="1">
    <location>
        <begin position="40"/>
        <end position="50"/>
    </location>
</feature>
<feature type="compositionally biased region" description="Basic and acidic residues" evidence="1">
    <location>
        <begin position="324"/>
        <end position="335"/>
    </location>
</feature>
<sequence length="389" mass="42465">MFAAYAQGEPCIPVNDVPPPPYSFLSRPPQQKKRSTQGLPLPPLGAPPSPSRRRSNTVTAIANWAQHVQPGSPPPQSPRSSVSSTRRPSITRGRRPSIASVRLASGSFLNILDTPSTQKTTPSIRDFKADLTAVGYTSVFVQLSSRPSFSAALPKMSKKSSTTITDKTNTYSHIPIPPIPTSPMKNSRTLKRFRSLSILRTRPRSKSTVMPSSPTKGKGTKGKASAKPSNVVNHKKTKYATVRPAPLANELALMQFIDGGKIDSHAKRVMEAQAQAAGNGGVGDVYRDGQGGIWWDAEEEWEYAHLLGGEEQVGVEEWVEFREDKKVSADEERRGSVSTVSTQDSDHPVHPRQRGKNQKAKLAGVPRLSNYRLPLPLSNVHITPHSIPR</sequence>
<evidence type="ECO:0000313" key="2">
    <source>
        <dbReference type="EMBL" id="KIM90213.1"/>
    </source>
</evidence>
<feature type="region of interest" description="Disordered" evidence="1">
    <location>
        <begin position="1"/>
        <end position="97"/>
    </location>
</feature>
<reference evidence="2 3" key="1">
    <citation type="submission" date="2014-04" db="EMBL/GenBank/DDBJ databases">
        <authorList>
            <consortium name="DOE Joint Genome Institute"/>
            <person name="Kuo A."/>
            <person name="Tarkka M."/>
            <person name="Buscot F."/>
            <person name="Kohler A."/>
            <person name="Nagy L.G."/>
            <person name="Floudas D."/>
            <person name="Copeland A."/>
            <person name="Barry K.W."/>
            <person name="Cichocki N."/>
            <person name="Veneault-Fourrey C."/>
            <person name="LaButti K."/>
            <person name="Lindquist E.A."/>
            <person name="Lipzen A."/>
            <person name="Lundell T."/>
            <person name="Morin E."/>
            <person name="Murat C."/>
            <person name="Sun H."/>
            <person name="Tunlid A."/>
            <person name="Henrissat B."/>
            <person name="Grigoriev I.V."/>
            <person name="Hibbett D.S."/>
            <person name="Martin F."/>
            <person name="Nordberg H.P."/>
            <person name="Cantor M.N."/>
            <person name="Hua S.X."/>
        </authorList>
    </citation>
    <scope>NUCLEOTIDE SEQUENCE [LARGE SCALE GENOMIC DNA]</scope>
    <source>
        <strain evidence="2 3">F 1598</strain>
    </source>
</reference>
<keyword evidence="3" id="KW-1185">Reference proteome</keyword>
<evidence type="ECO:0000256" key="1">
    <source>
        <dbReference type="SAM" id="MobiDB-lite"/>
    </source>
</evidence>
<reference evidence="3" key="2">
    <citation type="submission" date="2015-01" db="EMBL/GenBank/DDBJ databases">
        <title>Evolutionary Origins and Diversification of the Mycorrhizal Mutualists.</title>
        <authorList>
            <consortium name="DOE Joint Genome Institute"/>
            <consortium name="Mycorrhizal Genomics Consortium"/>
            <person name="Kohler A."/>
            <person name="Kuo A."/>
            <person name="Nagy L.G."/>
            <person name="Floudas D."/>
            <person name="Copeland A."/>
            <person name="Barry K.W."/>
            <person name="Cichocki N."/>
            <person name="Veneault-Fourrey C."/>
            <person name="LaButti K."/>
            <person name="Lindquist E.A."/>
            <person name="Lipzen A."/>
            <person name="Lundell T."/>
            <person name="Morin E."/>
            <person name="Murat C."/>
            <person name="Riley R."/>
            <person name="Ohm R."/>
            <person name="Sun H."/>
            <person name="Tunlid A."/>
            <person name="Henrissat B."/>
            <person name="Grigoriev I.V."/>
            <person name="Hibbett D.S."/>
            <person name="Martin F."/>
        </authorList>
    </citation>
    <scope>NUCLEOTIDE SEQUENCE [LARGE SCALE GENOMIC DNA]</scope>
    <source>
        <strain evidence="3">F 1598</strain>
    </source>
</reference>
<dbReference type="EMBL" id="KN832973">
    <property type="protein sequence ID" value="KIM90213.1"/>
    <property type="molecule type" value="Genomic_DNA"/>
</dbReference>
<proteinExistence type="predicted"/>
<evidence type="ECO:0000313" key="3">
    <source>
        <dbReference type="Proteomes" id="UP000054166"/>
    </source>
</evidence>
<protein>
    <submittedName>
        <fullName evidence="2">Uncharacterized protein</fullName>
    </submittedName>
</protein>
<dbReference type="AlphaFoldDB" id="A0A0C3BUK4"/>